<name>A0A1N6UXR6_AQUAC</name>
<dbReference type="RefSeq" id="WP_175613964.1">
    <property type="nucleotide sequence ID" value="NZ_FTMP01000007.1"/>
</dbReference>
<sequence length="54" mass="5784">MQPNDLETVTTQEPTAQTDTCERQPYEPPSLVQMDVAKTLGSTGTISDGITVTS</sequence>
<gene>
    <name evidence="2" type="ORF">SAMN05878282_10711</name>
</gene>
<accession>A0A1N6UXR6</accession>
<evidence type="ECO:0000313" key="3">
    <source>
        <dbReference type="Proteomes" id="UP000185841"/>
    </source>
</evidence>
<evidence type="ECO:0000256" key="1">
    <source>
        <dbReference type="SAM" id="MobiDB-lite"/>
    </source>
</evidence>
<evidence type="ECO:0000313" key="2">
    <source>
        <dbReference type="EMBL" id="SIQ70378.1"/>
    </source>
</evidence>
<dbReference type="Proteomes" id="UP000185841">
    <property type="component" value="Unassembled WGS sequence"/>
</dbReference>
<feature type="compositionally biased region" description="Polar residues" evidence="1">
    <location>
        <begin position="1"/>
        <end position="19"/>
    </location>
</feature>
<reference evidence="2 3" key="1">
    <citation type="submission" date="2017-01" db="EMBL/GenBank/DDBJ databases">
        <authorList>
            <person name="Mah S.A."/>
            <person name="Swanson W.J."/>
            <person name="Moy G.W."/>
            <person name="Vacquier V.D."/>
        </authorList>
    </citation>
    <scope>NUCLEOTIDE SEQUENCE [LARGE SCALE GENOMIC DNA]</scope>
    <source>
        <strain evidence="2 3">RU36E</strain>
    </source>
</reference>
<dbReference type="AlphaFoldDB" id="A0A1N6UXR6"/>
<organism evidence="2 3">
    <name type="scientific">Aquipseudomonas alcaligenes</name>
    <name type="common">Pseudomonas alcaligenes</name>
    <dbReference type="NCBI Taxonomy" id="43263"/>
    <lineage>
        <taxon>Bacteria</taxon>
        <taxon>Pseudomonadati</taxon>
        <taxon>Pseudomonadota</taxon>
        <taxon>Gammaproteobacteria</taxon>
        <taxon>Pseudomonadales</taxon>
        <taxon>Pseudomonadaceae</taxon>
        <taxon>Aquipseudomonas</taxon>
    </lineage>
</organism>
<protein>
    <submittedName>
        <fullName evidence="2">Uncharacterized protein</fullName>
    </submittedName>
</protein>
<dbReference type="EMBL" id="FTMP01000007">
    <property type="protein sequence ID" value="SIQ70378.1"/>
    <property type="molecule type" value="Genomic_DNA"/>
</dbReference>
<feature type="region of interest" description="Disordered" evidence="1">
    <location>
        <begin position="1"/>
        <end position="26"/>
    </location>
</feature>
<proteinExistence type="predicted"/>